<evidence type="ECO:0000313" key="2">
    <source>
        <dbReference type="Proteomes" id="UP000004994"/>
    </source>
</evidence>
<dbReference type="InParanoid" id="A0A3Q7FXV7"/>
<dbReference type="Gramene" id="Solyc03g123580.3.1">
    <property type="protein sequence ID" value="Solyc03g123580.3.1"/>
    <property type="gene ID" value="Solyc03g123580.3"/>
</dbReference>
<dbReference type="AlphaFoldDB" id="A0A3Q7FXV7"/>
<protein>
    <submittedName>
        <fullName evidence="1">Uncharacterized protein</fullName>
    </submittedName>
</protein>
<dbReference type="OrthoDB" id="581210at2759"/>
<dbReference type="KEGG" id="sly:101247199"/>
<dbReference type="PANTHER" id="PTHR34206">
    <property type="entry name" value="OS06G0193300 PROTEIN"/>
    <property type="match status" value="1"/>
</dbReference>
<dbReference type="PaxDb" id="4081-Solyc03g123580.2.1"/>
<dbReference type="RefSeq" id="XP_004235531.1">
    <property type="nucleotide sequence ID" value="XM_004235483.5"/>
</dbReference>
<accession>A0A3Q7FXV7</accession>
<dbReference type="OMA" id="PLIWKSC"/>
<reference evidence="1" key="2">
    <citation type="submission" date="2019-01" db="UniProtKB">
        <authorList>
            <consortium name="EnsemblPlants"/>
        </authorList>
    </citation>
    <scope>IDENTIFICATION</scope>
    <source>
        <strain evidence="1">cv. Heinz 1706</strain>
    </source>
</reference>
<sequence length="126" mass="14444">MAVRHSSFGAAPLIWKSCSNKREKHAQRVVLVYSCASDQYISIKPTALQIRSTSTSKLKIFEDESTGIVCYRDENGEITCEGYDEGPRYCQQLTRFCSNSRGDEEIIELLQRCWWHHVTDSAQDFS</sequence>
<gene>
    <name evidence="1" type="primary">LOC101247199</name>
</gene>
<organism evidence="1">
    <name type="scientific">Solanum lycopersicum</name>
    <name type="common">Tomato</name>
    <name type="synonym">Lycopersicon esculentum</name>
    <dbReference type="NCBI Taxonomy" id="4081"/>
    <lineage>
        <taxon>Eukaryota</taxon>
        <taxon>Viridiplantae</taxon>
        <taxon>Streptophyta</taxon>
        <taxon>Embryophyta</taxon>
        <taxon>Tracheophyta</taxon>
        <taxon>Spermatophyta</taxon>
        <taxon>Magnoliopsida</taxon>
        <taxon>eudicotyledons</taxon>
        <taxon>Gunneridae</taxon>
        <taxon>Pentapetalae</taxon>
        <taxon>asterids</taxon>
        <taxon>lamiids</taxon>
        <taxon>Solanales</taxon>
        <taxon>Solanaceae</taxon>
        <taxon>Solanoideae</taxon>
        <taxon>Solaneae</taxon>
        <taxon>Solanum</taxon>
        <taxon>Solanum subgen. Lycopersicon</taxon>
    </lineage>
</organism>
<keyword evidence="2" id="KW-1185">Reference proteome</keyword>
<dbReference type="Proteomes" id="UP000004994">
    <property type="component" value="Chromosome 3"/>
</dbReference>
<dbReference type="FunCoup" id="A0A3Q7FXV7">
    <property type="interactions" value="16"/>
</dbReference>
<dbReference type="EnsemblPlants" id="Solyc03g123580.3.1">
    <property type="protein sequence ID" value="Solyc03g123580.3.1"/>
    <property type="gene ID" value="Solyc03g123580.3"/>
</dbReference>
<evidence type="ECO:0000313" key="1">
    <source>
        <dbReference type="EnsemblPlants" id="Solyc03g123580.3.1"/>
    </source>
</evidence>
<dbReference type="PANTHER" id="PTHR34206:SF1">
    <property type="entry name" value="OS10G0390701 PROTEIN"/>
    <property type="match status" value="1"/>
</dbReference>
<reference evidence="1" key="1">
    <citation type="journal article" date="2012" name="Nature">
        <title>The tomato genome sequence provides insights into fleshy fruit evolution.</title>
        <authorList>
            <consortium name="Tomato Genome Consortium"/>
        </authorList>
    </citation>
    <scope>NUCLEOTIDE SEQUENCE [LARGE SCALE GENOMIC DNA]</scope>
    <source>
        <strain evidence="1">cv. Heinz 1706</strain>
    </source>
</reference>
<proteinExistence type="predicted"/>
<name>A0A3Q7FXV7_SOLLC</name>
<dbReference type="GeneID" id="101247199"/>
<dbReference type="STRING" id="4081.A0A3Q7FXV7"/>